<dbReference type="EMBL" id="LRGB01002992">
    <property type="protein sequence ID" value="KZS05226.1"/>
    <property type="molecule type" value="Genomic_DNA"/>
</dbReference>
<dbReference type="Proteomes" id="UP000076858">
    <property type="component" value="Unassembled WGS sequence"/>
</dbReference>
<accession>A0A0P5CAE4</accession>
<organism evidence="1 2">
    <name type="scientific">Daphnia magna</name>
    <dbReference type="NCBI Taxonomy" id="35525"/>
    <lineage>
        <taxon>Eukaryota</taxon>
        <taxon>Metazoa</taxon>
        <taxon>Ecdysozoa</taxon>
        <taxon>Arthropoda</taxon>
        <taxon>Crustacea</taxon>
        <taxon>Branchiopoda</taxon>
        <taxon>Diplostraca</taxon>
        <taxon>Cladocera</taxon>
        <taxon>Anomopoda</taxon>
        <taxon>Daphniidae</taxon>
        <taxon>Daphnia</taxon>
    </lineage>
</organism>
<keyword evidence="2" id="KW-1185">Reference proteome</keyword>
<evidence type="ECO:0000313" key="1">
    <source>
        <dbReference type="EMBL" id="KZS05226.1"/>
    </source>
</evidence>
<evidence type="ECO:0000313" key="2">
    <source>
        <dbReference type="Proteomes" id="UP000076858"/>
    </source>
</evidence>
<proteinExistence type="predicted"/>
<name>A0A0P5CAE4_9CRUS</name>
<protein>
    <submittedName>
        <fullName evidence="1">Uncharacterized protein</fullName>
    </submittedName>
</protein>
<comment type="caution">
    <text evidence="1">The sequence shown here is derived from an EMBL/GenBank/DDBJ whole genome shotgun (WGS) entry which is preliminary data.</text>
</comment>
<dbReference type="AlphaFoldDB" id="A0A0P5CAE4"/>
<reference evidence="1 2" key="1">
    <citation type="submission" date="2016-03" db="EMBL/GenBank/DDBJ databases">
        <title>EvidentialGene: Evidence-directed Construction of Genes on Genomes.</title>
        <authorList>
            <person name="Gilbert D.G."/>
            <person name="Choi J.-H."/>
            <person name="Mockaitis K."/>
            <person name="Colbourne J."/>
            <person name="Pfrender M."/>
        </authorList>
    </citation>
    <scope>NUCLEOTIDE SEQUENCE [LARGE SCALE GENOMIC DNA]</scope>
    <source>
        <strain evidence="1 2">Xinb3</strain>
        <tissue evidence="1">Complete organism</tissue>
    </source>
</reference>
<sequence length="66" mass="7609">MASPNQTVKVNRAENQKPRHGYNGQCANAFTRRWRRNHEQLGGVKICIPACYFPQSTAIWEDCETE</sequence>
<gene>
    <name evidence="1" type="ORF">APZ42_031662</name>
</gene>